<evidence type="ECO:0000256" key="2">
    <source>
        <dbReference type="ARBA" id="ARBA00022448"/>
    </source>
</evidence>
<dbReference type="SUPFAM" id="SSF90123">
    <property type="entry name" value="ABC transporter transmembrane region"/>
    <property type="match status" value="1"/>
</dbReference>
<evidence type="ECO:0000313" key="11">
    <source>
        <dbReference type="EMBL" id="QEJ97209.1"/>
    </source>
</evidence>
<dbReference type="PANTHER" id="PTHR43394:SF1">
    <property type="entry name" value="ATP-BINDING CASSETTE SUB-FAMILY B MEMBER 10, MITOCHONDRIAL"/>
    <property type="match status" value="1"/>
</dbReference>
<feature type="domain" description="ABC transmembrane type-1" evidence="10">
    <location>
        <begin position="21"/>
        <end position="301"/>
    </location>
</feature>
<feature type="transmembrane region" description="Helical" evidence="8">
    <location>
        <begin position="51"/>
        <end position="73"/>
    </location>
</feature>
<dbReference type="FunFam" id="3.40.50.300:FF:000287">
    <property type="entry name" value="Multidrug ABC transporter ATP-binding protein"/>
    <property type="match status" value="1"/>
</dbReference>
<dbReference type="Gene3D" id="1.20.1560.10">
    <property type="entry name" value="ABC transporter type 1, transmembrane domain"/>
    <property type="match status" value="1"/>
</dbReference>
<dbReference type="RefSeq" id="WP_024751821.1">
    <property type="nucleotide sequence ID" value="NZ_CP027018.1"/>
</dbReference>
<dbReference type="GO" id="GO:0016887">
    <property type="term" value="F:ATP hydrolysis activity"/>
    <property type="evidence" value="ECO:0007669"/>
    <property type="project" value="InterPro"/>
</dbReference>
<dbReference type="InterPro" id="IPR003439">
    <property type="entry name" value="ABC_transporter-like_ATP-bd"/>
</dbReference>
<accession>A0AAE6IS13</accession>
<feature type="transmembrane region" description="Helical" evidence="8">
    <location>
        <begin position="160"/>
        <end position="178"/>
    </location>
</feature>
<evidence type="ECO:0000259" key="9">
    <source>
        <dbReference type="PROSITE" id="PS50893"/>
    </source>
</evidence>
<dbReference type="SUPFAM" id="SSF52540">
    <property type="entry name" value="P-loop containing nucleoside triphosphate hydrolases"/>
    <property type="match status" value="1"/>
</dbReference>
<dbReference type="GO" id="GO:0005886">
    <property type="term" value="C:plasma membrane"/>
    <property type="evidence" value="ECO:0007669"/>
    <property type="project" value="UniProtKB-SubCell"/>
</dbReference>
<keyword evidence="2" id="KW-0813">Transport</keyword>
<dbReference type="InterPro" id="IPR039421">
    <property type="entry name" value="Type_1_exporter"/>
</dbReference>
<dbReference type="SMART" id="SM00382">
    <property type="entry name" value="AAA"/>
    <property type="match status" value="1"/>
</dbReference>
<keyword evidence="3 8" id="KW-0812">Transmembrane</keyword>
<proteinExistence type="predicted"/>
<evidence type="ECO:0000256" key="8">
    <source>
        <dbReference type="SAM" id="Phobius"/>
    </source>
</evidence>
<evidence type="ECO:0000256" key="1">
    <source>
        <dbReference type="ARBA" id="ARBA00004651"/>
    </source>
</evidence>
<evidence type="ECO:0000256" key="7">
    <source>
        <dbReference type="ARBA" id="ARBA00023136"/>
    </source>
</evidence>
<dbReference type="PROSITE" id="PS50929">
    <property type="entry name" value="ABC_TM1F"/>
    <property type="match status" value="1"/>
</dbReference>
<protein>
    <submittedName>
        <fullName evidence="11">ABC transporter ATP-binding protein</fullName>
    </submittedName>
</protein>
<dbReference type="AlphaFoldDB" id="A0AAE6IS13"/>
<gene>
    <name evidence="11" type="ORF">FUT82_03875</name>
</gene>
<evidence type="ECO:0000256" key="5">
    <source>
        <dbReference type="ARBA" id="ARBA00022840"/>
    </source>
</evidence>
<keyword evidence="7 8" id="KW-0472">Membrane</keyword>
<dbReference type="PROSITE" id="PS50893">
    <property type="entry name" value="ABC_TRANSPORTER_2"/>
    <property type="match status" value="1"/>
</dbReference>
<evidence type="ECO:0000313" key="12">
    <source>
        <dbReference type="Proteomes" id="UP000323594"/>
    </source>
</evidence>
<feature type="transmembrane region" description="Helical" evidence="8">
    <location>
        <begin position="130"/>
        <end position="154"/>
    </location>
</feature>
<dbReference type="InterPro" id="IPR027417">
    <property type="entry name" value="P-loop_NTPase"/>
</dbReference>
<dbReference type="GO" id="GO:0015421">
    <property type="term" value="F:ABC-type oligopeptide transporter activity"/>
    <property type="evidence" value="ECO:0007669"/>
    <property type="project" value="TreeGrafter"/>
</dbReference>
<keyword evidence="6 8" id="KW-1133">Transmembrane helix</keyword>
<evidence type="ECO:0000256" key="6">
    <source>
        <dbReference type="ARBA" id="ARBA00022989"/>
    </source>
</evidence>
<feature type="transmembrane region" description="Helical" evidence="8">
    <location>
        <begin position="246"/>
        <end position="268"/>
    </location>
</feature>
<dbReference type="InterPro" id="IPR011527">
    <property type="entry name" value="ABC1_TM_dom"/>
</dbReference>
<dbReference type="Pfam" id="PF00005">
    <property type="entry name" value="ABC_tran"/>
    <property type="match status" value="1"/>
</dbReference>
<sequence length="576" mass="63876">MLTIFKKIWNFSKQEQSNIKFSLFFGFLNAVFNALQFAAIYYMLIKILQNEIAVIDIGIVSAIMLTSAVGKVLTQNKSQLQQTHAGYFMAAHKRISIGEKLKKVPMGFFSDFSLGKITTLATTSLSQIEIWVPLLLVLVLGGILNTVVFVLSLFFLNVTIAAAAVVGIIGFFIVTSLMERKSRRNAHHVQEVQTALTKEVLSTVQGMQVIKSYNLDGENNKELDDSFERTHVLLLKLEKLMIPFTVIQRIVIGLTITCMLYLAVTMYISGTLTLAKTIMSMIASFIIFEGLLAAGSSMAVLRIAENAIDSLDYVNTIPDMEEGKDEKEISNSNIEFKNVSFSYDKKKILDDVSCVIKENTMTALVGPSGSGKTTFSQLIARFWDVNAGKITIGGKDIREYTLPNLMSNISYVFQNVYLFNDTIENNIKFGSPDASREEVIAAAKKACCHDFITALPNQYETIVGEGGAALSGGEKQRISIARAMLKNAPIIIFDEATANVDPENEDKLQTAIEALTKNKTVIMIAHRLKTVRNANQIIVLNDGKIEELGTHNQLMQKEGTYKKFIEARQSASSWKI</sequence>
<dbReference type="InterPro" id="IPR003593">
    <property type="entry name" value="AAA+_ATPase"/>
</dbReference>
<name>A0AAE6IS13_TREPH</name>
<evidence type="ECO:0000259" key="10">
    <source>
        <dbReference type="PROSITE" id="PS50929"/>
    </source>
</evidence>
<reference evidence="11 12" key="1">
    <citation type="submission" date="2019-08" db="EMBL/GenBank/DDBJ databases">
        <authorList>
            <person name="Kuhnert P."/>
        </authorList>
    </citation>
    <scope>NUCLEOTIDE SEQUENCE [LARGE SCALE GENOMIC DNA]</scope>
    <source>
        <strain evidence="11 12">B36.5</strain>
    </source>
</reference>
<evidence type="ECO:0000256" key="3">
    <source>
        <dbReference type="ARBA" id="ARBA00022692"/>
    </source>
</evidence>
<organism evidence="11 12">
    <name type="scientific">Treponema phagedenis</name>
    <dbReference type="NCBI Taxonomy" id="162"/>
    <lineage>
        <taxon>Bacteria</taxon>
        <taxon>Pseudomonadati</taxon>
        <taxon>Spirochaetota</taxon>
        <taxon>Spirochaetia</taxon>
        <taxon>Spirochaetales</taxon>
        <taxon>Treponemataceae</taxon>
        <taxon>Treponema</taxon>
    </lineage>
</organism>
<dbReference type="EMBL" id="CP042817">
    <property type="protein sequence ID" value="QEJ97209.1"/>
    <property type="molecule type" value="Genomic_DNA"/>
</dbReference>
<feature type="domain" description="ABC transporter" evidence="9">
    <location>
        <begin position="334"/>
        <end position="567"/>
    </location>
</feature>
<comment type="subcellular location">
    <subcellularLocation>
        <location evidence="1">Cell membrane</location>
        <topology evidence="1">Multi-pass membrane protein</topology>
    </subcellularLocation>
</comment>
<dbReference type="PROSITE" id="PS00211">
    <property type="entry name" value="ABC_TRANSPORTER_1"/>
    <property type="match status" value="1"/>
</dbReference>
<dbReference type="Pfam" id="PF00664">
    <property type="entry name" value="ABC_membrane"/>
    <property type="match status" value="1"/>
</dbReference>
<feature type="transmembrane region" description="Helical" evidence="8">
    <location>
        <begin position="21"/>
        <end position="45"/>
    </location>
</feature>
<dbReference type="InterPro" id="IPR036640">
    <property type="entry name" value="ABC1_TM_sf"/>
</dbReference>
<dbReference type="PANTHER" id="PTHR43394">
    <property type="entry name" value="ATP-DEPENDENT PERMEASE MDL1, MITOCHONDRIAL"/>
    <property type="match status" value="1"/>
</dbReference>
<keyword evidence="5 11" id="KW-0067">ATP-binding</keyword>
<dbReference type="Gene3D" id="3.40.50.300">
    <property type="entry name" value="P-loop containing nucleotide triphosphate hydrolases"/>
    <property type="match status" value="1"/>
</dbReference>
<evidence type="ECO:0000256" key="4">
    <source>
        <dbReference type="ARBA" id="ARBA00022741"/>
    </source>
</evidence>
<feature type="transmembrane region" description="Helical" evidence="8">
    <location>
        <begin position="274"/>
        <end position="294"/>
    </location>
</feature>
<dbReference type="Proteomes" id="UP000323594">
    <property type="component" value="Chromosome"/>
</dbReference>
<keyword evidence="4" id="KW-0547">Nucleotide-binding</keyword>
<dbReference type="GO" id="GO:0005524">
    <property type="term" value="F:ATP binding"/>
    <property type="evidence" value="ECO:0007669"/>
    <property type="project" value="UniProtKB-KW"/>
</dbReference>
<dbReference type="InterPro" id="IPR017871">
    <property type="entry name" value="ABC_transporter-like_CS"/>
</dbReference>